<keyword evidence="3" id="KW-1185">Reference proteome</keyword>
<sequence length="103" mass="11642">MTAVEAYSWSKVRYYLNFSNPCLVLVFGRTCPTQYITRSSNVYELRIISVTSHRGVHFLLAIVHLTLSNMKAFVPEQANNAYSFPGLRFGLVISGASRVHDEI</sequence>
<protein>
    <recommendedName>
        <fullName evidence="1">Malic enzyme NAD-binding domain-containing protein</fullName>
    </recommendedName>
</protein>
<dbReference type="SUPFAM" id="SSF51735">
    <property type="entry name" value="NAD(P)-binding Rossmann-fold domains"/>
    <property type="match status" value="1"/>
</dbReference>
<feature type="domain" description="Malic enzyme NAD-binding" evidence="1">
    <location>
        <begin position="69"/>
        <end position="103"/>
    </location>
</feature>
<proteinExistence type="predicted"/>
<evidence type="ECO:0000313" key="3">
    <source>
        <dbReference type="Proteomes" id="UP001443914"/>
    </source>
</evidence>
<gene>
    <name evidence="2" type="ORF">RND81_09G033000</name>
</gene>
<organism evidence="2 3">
    <name type="scientific">Saponaria officinalis</name>
    <name type="common">Common soapwort</name>
    <name type="synonym">Lychnis saponaria</name>
    <dbReference type="NCBI Taxonomy" id="3572"/>
    <lineage>
        <taxon>Eukaryota</taxon>
        <taxon>Viridiplantae</taxon>
        <taxon>Streptophyta</taxon>
        <taxon>Embryophyta</taxon>
        <taxon>Tracheophyta</taxon>
        <taxon>Spermatophyta</taxon>
        <taxon>Magnoliopsida</taxon>
        <taxon>eudicotyledons</taxon>
        <taxon>Gunneridae</taxon>
        <taxon>Pentapetalae</taxon>
        <taxon>Caryophyllales</taxon>
        <taxon>Caryophyllaceae</taxon>
        <taxon>Caryophylleae</taxon>
        <taxon>Saponaria</taxon>
    </lineage>
</organism>
<dbReference type="InterPro" id="IPR012302">
    <property type="entry name" value="Malic_NAD-bd"/>
</dbReference>
<evidence type="ECO:0000313" key="2">
    <source>
        <dbReference type="EMBL" id="KAK9689066.1"/>
    </source>
</evidence>
<dbReference type="InterPro" id="IPR036291">
    <property type="entry name" value="NAD(P)-bd_dom_sf"/>
</dbReference>
<dbReference type="Proteomes" id="UP001443914">
    <property type="component" value="Unassembled WGS sequence"/>
</dbReference>
<comment type="caution">
    <text evidence="2">The sequence shown here is derived from an EMBL/GenBank/DDBJ whole genome shotgun (WGS) entry which is preliminary data.</text>
</comment>
<dbReference type="Gene3D" id="3.40.50.720">
    <property type="entry name" value="NAD(P)-binding Rossmann-like Domain"/>
    <property type="match status" value="1"/>
</dbReference>
<accession>A0AAW1IGX8</accession>
<reference evidence="2" key="1">
    <citation type="submission" date="2024-03" db="EMBL/GenBank/DDBJ databases">
        <title>WGS assembly of Saponaria officinalis var. Norfolk2.</title>
        <authorList>
            <person name="Jenkins J."/>
            <person name="Shu S."/>
            <person name="Grimwood J."/>
            <person name="Barry K."/>
            <person name="Goodstein D."/>
            <person name="Schmutz J."/>
            <person name="Leebens-Mack J."/>
            <person name="Osbourn A."/>
        </authorList>
    </citation>
    <scope>NUCLEOTIDE SEQUENCE [LARGE SCALE GENOMIC DNA]</scope>
    <source>
        <strain evidence="2">JIC</strain>
    </source>
</reference>
<dbReference type="GO" id="GO:0051287">
    <property type="term" value="F:NAD binding"/>
    <property type="evidence" value="ECO:0007669"/>
    <property type="project" value="InterPro"/>
</dbReference>
<name>A0AAW1IGX8_SAPOF</name>
<dbReference type="Pfam" id="PF03949">
    <property type="entry name" value="Malic_M"/>
    <property type="match status" value="1"/>
</dbReference>
<dbReference type="EMBL" id="JBDFQZ010000009">
    <property type="protein sequence ID" value="KAK9689066.1"/>
    <property type="molecule type" value="Genomic_DNA"/>
</dbReference>
<dbReference type="AlphaFoldDB" id="A0AAW1IGX8"/>
<evidence type="ECO:0000259" key="1">
    <source>
        <dbReference type="Pfam" id="PF03949"/>
    </source>
</evidence>